<dbReference type="FunFam" id="2.40.50.140:FF:000001">
    <property type="entry name" value="30S ribosomal protein S12"/>
    <property type="match status" value="1"/>
</dbReference>
<evidence type="ECO:0000256" key="5">
    <source>
        <dbReference type="ARBA" id="ARBA00022884"/>
    </source>
</evidence>
<proteinExistence type="inferred from homology"/>
<evidence type="ECO:0000256" key="2">
    <source>
        <dbReference type="ARBA" id="ARBA00005657"/>
    </source>
</evidence>
<evidence type="ECO:0000256" key="13">
    <source>
        <dbReference type="SAM" id="MobiDB-lite"/>
    </source>
</evidence>
<feature type="region of interest" description="Disordered" evidence="13">
    <location>
        <begin position="102"/>
        <end position="125"/>
    </location>
</feature>
<organism evidence="14 15">
    <name type="scientific">Candidatus Fokinia solitaria</name>
    <dbReference type="NCBI Taxonomy" id="1802984"/>
    <lineage>
        <taxon>Bacteria</taxon>
        <taxon>Pseudomonadati</taxon>
        <taxon>Pseudomonadota</taxon>
        <taxon>Alphaproteobacteria</taxon>
        <taxon>Rickettsiales</taxon>
        <taxon>Candidatus Midichloriaceae</taxon>
        <taxon>Candidatus Fokinia</taxon>
    </lineage>
</organism>
<dbReference type="Proteomes" id="UP000244519">
    <property type="component" value="Chromosome"/>
</dbReference>
<sequence>MPTINQLIKNKGRVDKRRKSKVPALCGCSQRRGVCTKVYTTTPKKPNSALRKVARVRLTTGFEVIAYIGGIGHNLQEHSVVLVRGGRVPDLPGVRYHVERGTLDTQGVKSRMQSRSRYGAKRPKG</sequence>
<evidence type="ECO:0000256" key="1">
    <source>
        <dbReference type="ARBA" id="ARBA00003022"/>
    </source>
</evidence>
<comment type="function">
    <text evidence="1 10 12">With S4 and S5 plays an important role in translational accuracy.</text>
</comment>
<dbReference type="HAMAP" id="MF_00403_B">
    <property type="entry name" value="Ribosomal_uS12_B"/>
    <property type="match status" value="1"/>
</dbReference>
<evidence type="ECO:0000313" key="14">
    <source>
        <dbReference type="EMBL" id="AWD33465.1"/>
    </source>
</evidence>
<evidence type="ECO:0000256" key="6">
    <source>
        <dbReference type="ARBA" id="ARBA00022980"/>
    </source>
</evidence>
<keyword evidence="7 10" id="KW-0687">Ribonucleoprotein</keyword>
<evidence type="ECO:0000256" key="8">
    <source>
        <dbReference type="ARBA" id="ARBA00024962"/>
    </source>
</evidence>
<dbReference type="SUPFAM" id="SSF50249">
    <property type="entry name" value="Nucleic acid-binding proteins"/>
    <property type="match status" value="1"/>
</dbReference>
<protein>
    <recommendedName>
        <fullName evidence="9 10">Small ribosomal subunit protein uS12</fullName>
    </recommendedName>
</protein>
<dbReference type="CDD" id="cd03368">
    <property type="entry name" value="Ribosomal_S12"/>
    <property type="match status" value="1"/>
</dbReference>
<dbReference type="GO" id="GO:0000049">
    <property type="term" value="F:tRNA binding"/>
    <property type="evidence" value="ECO:0007669"/>
    <property type="project" value="UniProtKB-UniRule"/>
</dbReference>
<dbReference type="Pfam" id="PF00164">
    <property type="entry name" value="Ribosom_S12_S23"/>
    <property type="match status" value="1"/>
</dbReference>
<dbReference type="GO" id="GO:0019843">
    <property type="term" value="F:rRNA binding"/>
    <property type="evidence" value="ECO:0007669"/>
    <property type="project" value="UniProtKB-UniRule"/>
</dbReference>
<evidence type="ECO:0000256" key="7">
    <source>
        <dbReference type="ARBA" id="ARBA00023274"/>
    </source>
</evidence>
<dbReference type="GO" id="GO:0015935">
    <property type="term" value="C:small ribosomal subunit"/>
    <property type="evidence" value="ECO:0007669"/>
    <property type="project" value="InterPro"/>
</dbReference>
<dbReference type="OrthoDB" id="9802366at2"/>
<gene>
    <name evidence="10" type="primary">rpsL</name>
    <name evidence="14" type="ORF">Fsol_00689</name>
</gene>
<evidence type="ECO:0000256" key="10">
    <source>
        <dbReference type="HAMAP-Rule" id="MF_00403"/>
    </source>
</evidence>
<evidence type="ECO:0000313" key="15">
    <source>
        <dbReference type="Proteomes" id="UP000244519"/>
    </source>
</evidence>
<feature type="compositionally biased region" description="Basic residues" evidence="13">
    <location>
        <begin position="112"/>
        <end position="125"/>
    </location>
</feature>
<dbReference type="GO" id="GO:0006412">
    <property type="term" value="P:translation"/>
    <property type="evidence" value="ECO:0007669"/>
    <property type="project" value="UniProtKB-UniRule"/>
</dbReference>
<dbReference type="GO" id="GO:0003735">
    <property type="term" value="F:structural constituent of ribosome"/>
    <property type="evidence" value="ECO:0007669"/>
    <property type="project" value="InterPro"/>
</dbReference>
<evidence type="ECO:0000256" key="4">
    <source>
        <dbReference type="ARBA" id="ARBA00022730"/>
    </source>
</evidence>
<evidence type="ECO:0000256" key="11">
    <source>
        <dbReference type="RuleBase" id="RU003622"/>
    </source>
</evidence>
<dbReference type="PRINTS" id="PR01034">
    <property type="entry name" value="RIBOSOMALS12"/>
</dbReference>
<keyword evidence="10 12" id="KW-0820">tRNA-binding</keyword>
<dbReference type="KEGG" id="fso:Fsol_00689"/>
<keyword evidence="5 10" id="KW-0694">RNA-binding</keyword>
<dbReference type="RefSeq" id="WP_108673472.1">
    <property type="nucleotide sequence ID" value="NZ_CP025989.1"/>
</dbReference>
<dbReference type="PANTHER" id="PTHR11652">
    <property type="entry name" value="30S RIBOSOMAL PROTEIN S12 FAMILY MEMBER"/>
    <property type="match status" value="1"/>
</dbReference>
<keyword evidence="15" id="KW-1185">Reference proteome</keyword>
<accession>A0A2U8BT31</accession>
<evidence type="ECO:0000256" key="9">
    <source>
        <dbReference type="ARBA" id="ARBA00035161"/>
    </source>
</evidence>
<comment type="function">
    <text evidence="8 10 12">Interacts with and stabilizes bases of the 16S rRNA that are involved in tRNA selection in the A site and with the mRNA backbone. Located at the interface of the 30S and 50S subunits, it traverses the body of the 30S subunit contacting proteins on the other side and probably holding the rRNA structure together. The combined cluster of proteins S8, S12 and S17 appears to hold together the shoulder and platform of the 30S subunit.</text>
</comment>
<comment type="subunit">
    <text evidence="10 12">Part of the 30S ribosomal subunit. Contacts proteins S8 and S17. May interact with IF1 in the 30S initiation complex.</text>
</comment>
<keyword evidence="3" id="KW-0488">Methylation</keyword>
<evidence type="ECO:0000256" key="12">
    <source>
        <dbReference type="RuleBase" id="RU003623"/>
    </source>
</evidence>
<keyword evidence="4 10" id="KW-0699">rRNA-binding</keyword>
<dbReference type="AlphaFoldDB" id="A0A2U8BT31"/>
<dbReference type="PIRSF" id="PIRSF002133">
    <property type="entry name" value="Ribosomal_S12/S23"/>
    <property type="match status" value="1"/>
</dbReference>
<name>A0A2U8BT31_9RICK</name>
<dbReference type="InterPro" id="IPR006032">
    <property type="entry name" value="Ribosomal_uS12"/>
</dbReference>
<keyword evidence="6 10" id="KW-0689">Ribosomal protein</keyword>
<reference evidence="14 15" key="1">
    <citation type="journal article" date="2018" name="Genome Biol. Evol.">
        <title>The Genome Sequence of "Candidatus Fokinia solitaria": Insights on Reductive Evolution in Rickettsiales.</title>
        <authorList>
            <person name="Floriano A.M."/>
            <person name="Castelli M."/>
            <person name="Krenek S."/>
            <person name="Berendonk T.U."/>
            <person name="Bazzocchi C."/>
            <person name="Petroni G."/>
            <person name="Sassera D."/>
        </authorList>
    </citation>
    <scope>NUCLEOTIDE SEQUENCE [LARGE SCALE GENOMIC DNA]</scope>
    <source>
        <strain evidence="14">Rio ETE_ALG 3VII</strain>
    </source>
</reference>
<comment type="similarity">
    <text evidence="2 10 11">Belongs to the universal ribosomal protein uS12 family.</text>
</comment>
<dbReference type="EMBL" id="CP025989">
    <property type="protein sequence ID" value="AWD33465.1"/>
    <property type="molecule type" value="Genomic_DNA"/>
</dbReference>
<dbReference type="Gene3D" id="2.40.50.140">
    <property type="entry name" value="Nucleic acid-binding proteins"/>
    <property type="match status" value="1"/>
</dbReference>
<evidence type="ECO:0000256" key="3">
    <source>
        <dbReference type="ARBA" id="ARBA00022481"/>
    </source>
</evidence>
<dbReference type="NCBIfam" id="TIGR00981">
    <property type="entry name" value="rpsL_bact"/>
    <property type="match status" value="1"/>
</dbReference>
<dbReference type="InterPro" id="IPR012340">
    <property type="entry name" value="NA-bd_OB-fold"/>
</dbReference>
<dbReference type="InterPro" id="IPR005679">
    <property type="entry name" value="Ribosomal_uS12_bac"/>
</dbReference>
<dbReference type="PROSITE" id="PS00055">
    <property type="entry name" value="RIBOSOMAL_S12"/>
    <property type="match status" value="1"/>
</dbReference>